<dbReference type="PANTHER" id="PTHR44757">
    <property type="entry name" value="DIGUANYLATE CYCLASE DGCP"/>
    <property type="match status" value="1"/>
</dbReference>
<dbReference type="Gene3D" id="3.30.70.270">
    <property type="match status" value="1"/>
</dbReference>
<evidence type="ECO:0000313" key="11">
    <source>
        <dbReference type="EMBL" id="AKO52386.1"/>
    </source>
</evidence>
<dbReference type="PROSITE" id="PS50113">
    <property type="entry name" value="PAC"/>
    <property type="match status" value="1"/>
</dbReference>
<dbReference type="InterPro" id="IPR052155">
    <property type="entry name" value="Biofilm_reg_signaling"/>
</dbReference>
<dbReference type="KEGG" id="mpq:ABA45_08065"/>
<dbReference type="AlphaFoldDB" id="A0A0H4I099"/>
<dbReference type="NCBIfam" id="TIGR00229">
    <property type="entry name" value="sensory_box"/>
    <property type="match status" value="1"/>
</dbReference>
<dbReference type="Pfam" id="PF00990">
    <property type="entry name" value="GGDEF"/>
    <property type="match status" value="1"/>
</dbReference>
<dbReference type="CDD" id="cd01948">
    <property type="entry name" value="EAL"/>
    <property type="match status" value="1"/>
</dbReference>
<dbReference type="SMART" id="SM00052">
    <property type="entry name" value="EAL"/>
    <property type="match status" value="1"/>
</dbReference>
<evidence type="ECO:0000256" key="2">
    <source>
        <dbReference type="ARBA" id="ARBA00012282"/>
    </source>
</evidence>
<dbReference type="InterPro" id="IPR000700">
    <property type="entry name" value="PAS-assoc_C"/>
</dbReference>
<dbReference type="SMART" id="SM00304">
    <property type="entry name" value="HAMP"/>
    <property type="match status" value="1"/>
</dbReference>
<dbReference type="Pfam" id="PF00672">
    <property type="entry name" value="HAMP"/>
    <property type="match status" value="1"/>
</dbReference>
<dbReference type="Proteomes" id="UP000036406">
    <property type="component" value="Chromosome"/>
</dbReference>
<dbReference type="GO" id="GO:0071732">
    <property type="term" value="P:cellular response to nitric oxide"/>
    <property type="evidence" value="ECO:0007669"/>
    <property type="project" value="UniProtKB-ARBA"/>
</dbReference>
<dbReference type="EC" id="3.1.4.52" evidence="2"/>
<dbReference type="Gene3D" id="3.20.20.450">
    <property type="entry name" value="EAL domain"/>
    <property type="match status" value="1"/>
</dbReference>
<gene>
    <name evidence="11" type="ORF">ABA45_08065</name>
</gene>
<reference evidence="11 12" key="1">
    <citation type="submission" date="2015-05" db="EMBL/GenBank/DDBJ databases">
        <title>Complete genome of Marinobacter psychrophilus strain 20041T isolated from sea-ice of the Canadian Basin.</title>
        <authorList>
            <person name="Song L."/>
            <person name="Ren L."/>
            <person name="Yu Y."/>
            <person name="Wang X."/>
        </authorList>
    </citation>
    <scope>NUCLEOTIDE SEQUENCE [LARGE SCALE GENOMIC DNA]</scope>
    <source>
        <strain evidence="11 12">20041</strain>
    </source>
</reference>
<feature type="domain" description="PAS" evidence="6">
    <location>
        <begin position="244"/>
        <end position="289"/>
    </location>
</feature>
<dbReference type="SUPFAM" id="SSF55785">
    <property type="entry name" value="PYP-like sensor domain (PAS domain)"/>
    <property type="match status" value="1"/>
</dbReference>
<dbReference type="InterPro" id="IPR000160">
    <property type="entry name" value="GGDEF_dom"/>
</dbReference>
<accession>A0A0H4I099</accession>
<comment type="cofactor">
    <cofactor evidence="1">
        <name>Mg(2+)</name>
        <dbReference type="ChEBI" id="CHEBI:18420"/>
    </cofactor>
</comment>
<evidence type="ECO:0000259" key="9">
    <source>
        <dbReference type="PROSITE" id="PS50885"/>
    </source>
</evidence>
<dbReference type="PROSITE" id="PS50885">
    <property type="entry name" value="HAMP"/>
    <property type="match status" value="1"/>
</dbReference>
<protein>
    <recommendedName>
        <fullName evidence="2">cyclic-guanylate-specific phosphodiesterase</fullName>
        <ecNumber evidence="2">3.1.4.52</ecNumber>
    </recommendedName>
</protein>
<evidence type="ECO:0000259" key="6">
    <source>
        <dbReference type="PROSITE" id="PS50112"/>
    </source>
</evidence>
<keyword evidence="5" id="KW-0472">Membrane</keyword>
<keyword evidence="3" id="KW-0973">c-di-GMP</keyword>
<dbReference type="CDD" id="cd06225">
    <property type="entry name" value="HAMP"/>
    <property type="match status" value="1"/>
</dbReference>
<dbReference type="InterPro" id="IPR043128">
    <property type="entry name" value="Rev_trsase/Diguanyl_cyclase"/>
</dbReference>
<feature type="transmembrane region" description="Helical" evidence="5">
    <location>
        <begin position="153"/>
        <end position="175"/>
    </location>
</feature>
<dbReference type="InterPro" id="IPR000014">
    <property type="entry name" value="PAS"/>
</dbReference>
<dbReference type="PANTHER" id="PTHR44757:SF2">
    <property type="entry name" value="BIOFILM ARCHITECTURE MAINTENANCE PROTEIN MBAA"/>
    <property type="match status" value="1"/>
</dbReference>
<dbReference type="InterPro" id="IPR033414">
    <property type="entry name" value="Sensor_dom"/>
</dbReference>
<feature type="transmembrane region" description="Helical" evidence="5">
    <location>
        <begin position="21"/>
        <end position="42"/>
    </location>
</feature>
<dbReference type="Pfam" id="PF13426">
    <property type="entry name" value="PAS_9"/>
    <property type="match status" value="1"/>
</dbReference>
<dbReference type="GO" id="GO:0071111">
    <property type="term" value="F:cyclic-guanylate-specific phosphodiesterase activity"/>
    <property type="evidence" value="ECO:0007669"/>
    <property type="project" value="UniProtKB-EC"/>
</dbReference>
<dbReference type="InterPro" id="IPR035965">
    <property type="entry name" value="PAS-like_dom_sf"/>
</dbReference>
<dbReference type="EMBL" id="CP011494">
    <property type="protein sequence ID" value="AKO52386.1"/>
    <property type="molecule type" value="Genomic_DNA"/>
</dbReference>
<dbReference type="InterPro" id="IPR029787">
    <property type="entry name" value="Nucleotide_cyclase"/>
</dbReference>
<dbReference type="InterPro" id="IPR035919">
    <property type="entry name" value="EAL_sf"/>
</dbReference>
<dbReference type="PROSITE" id="PS50883">
    <property type="entry name" value="EAL"/>
    <property type="match status" value="1"/>
</dbReference>
<dbReference type="PROSITE" id="PS50112">
    <property type="entry name" value="PAS"/>
    <property type="match status" value="1"/>
</dbReference>
<dbReference type="PATRIC" id="fig|330734.3.peg.1694"/>
<dbReference type="Gene3D" id="6.10.340.10">
    <property type="match status" value="1"/>
</dbReference>
<dbReference type="InterPro" id="IPR001633">
    <property type="entry name" value="EAL_dom"/>
</dbReference>
<keyword evidence="5" id="KW-0812">Transmembrane</keyword>
<keyword evidence="5" id="KW-1133">Transmembrane helix</keyword>
<dbReference type="FunFam" id="3.20.20.450:FF:000001">
    <property type="entry name" value="Cyclic di-GMP phosphodiesterase yahA"/>
    <property type="match status" value="1"/>
</dbReference>
<dbReference type="STRING" id="330734.ABA45_08065"/>
<evidence type="ECO:0000256" key="4">
    <source>
        <dbReference type="ARBA" id="ARBA00051114"/>
    </source>
</evidence>
<proteinExistence type="predicted"/>
<dbReference type="RefSeq" id="WP_048385214.1">
    <property type="nucleotide sequence ID" value="NZ_CP011494.1"/>
</dbReference>
<dbReference type="SMART" id="SM00091">
    <property type="entry name" value="PAS"/>
    <property type="match status" value="1"/>
</dbReference>
<dbReference type="SUPFAM" id="SSF141868">
    <property type="entry name" value="EAL domain-like"/>
    <property type="match status" value="1"/>
</dbReference>
<feature type="domain" description="EAL" evidence="8">
    <location>
        <begin position="547"/>
        <end position="801"/>
    </location>
</feature>
<evidence type="ECO:0000313" key="12">
    <source>
        <dbReference type="Proteomes" id="UP000036406"/>
    </source>
</evidence>
<organism evidence="11 12">
    <name type="scientific">Marinobacter psychrophilus</name>
    <dbReference type="NCBI Taxonomy" id="330734"/>
    <lineage>
        <taxon>Bacteria</taxon>
        <taxon>Pseudomonadati</taxon>
        <taxon>Pseudomonadota</taxon>
        <taxon>Gammaproteobacteria</taxon>
        <taxon>Pseudomonadales</taxon>
        <taxon>Marinobacteraceae</taxon>
        <taxon>Marinobacter</taxon>
    </lineage>
</organism>
<evidence type="ECO:0000259" key="10">
    <source>
        <dbReference type="PROSITE" id="PS50887"/>
    </source>
</evidence>
<evidence type="ECO:0000256" key="3">
    <source>
        <dbReference type="ARBA" id="ARBA00022636"/>
    </source>
</evidence>
<feature type="domain" description="HAMP" evidence="9">
    <location>
        <begin position="177"/>
        <end position="236"/>
    </location>
</feature>
<dbReference type="InterPro" id="IPR003660">
    <property type="entry name" value="HAMP_dom"/>
</dbReference>
<evidence type="ECO:0000256" key="5">
    <source>
        <dbReference type="SAM" id="Phobius"/>
    </source>
</evidence>
<keyword evidence="12" id="KW-1185">Reference proteome</keyword>
<evidence type="ECO:0000256" key="1">
    <source>
        <dbReference type="ARBA" id="ARBA00001946"/>
    </source>
</evidence>
<name>A0A0H4I099_9GAMM</name>
<dbReference type="GO" id="GO:0007165">
    <property type="term" value="P:signal transduction"/>
    <property type="evidence" value="ECO:0007669"/>
    <property type="project" value="InterPro"/>
</dbReference>
<dbReference type="PROSITE" id="PS50887">
    <property type="entry name" value="GGDEF"/>
    <property type="match status" value="1"/>
</dbReference>
<dbReference type="Pfam" id="PF00563">
    <property type="entry name" value="EAL"/>
    <property type="match status" value="1"/>
</dbReference>
<evidence type="ECO:0000259" key="7">
    <source>
        <dbReference type="PROSITE" id="PS50113"/>
    </source>
</evidence>
<dbReference type="SMART" id="SM00267">
    <property type="entry name" value="GGDEF"/>
    <property type="match status" value="1"/>
</dbReference>
<comment type="catalytic activity">
    <reaction evidence="4">
        <text>3',3'-c-di-GMP + H2O = 5'-phosphoguanylyl(3'-&gt;5')guanosine + H(+)</text>
        <dbReference type="Rhea" id="RHEA:24902"/>
        <dbReference type="ChEBI" id="CHEBI:15377"/>
        <dbReference type="ChEBI" id="CHEBI:15378"/>
        <dbReference type="ChEBI" id="CHEBI:58754"/>
        <dbReference type="ChEBI" id="CHEBI:58805"/>
        <dbReference type="EC" id="3.1.4.52"/>
    </reaction>
    <physiologicalReaction direction="left-to-right" evidence="4">
        <dbReference type="Rhea" id="RHEA:24903"/>
    </physiologicalReaction>
</comment>
<dbReference type="Pfam" id="PF17149">
    <property type="entry name" value="CHASE5"/>
    <property type="match status" value="1"/>
</dbReference>
<feature type="domain" description="PAC" evidence="7">
    <location>
        <begin position="321"/>
        <end position="373"/>
    </location>
</feature>
<evidence type="ECO:0000259" key="8">
    <source>
        <dbReference type="PROSITE" id="PS50883"/>
    </source>
</evidence>
<feature type="domain" description="GGDEF" evidence="10">
    <location>
        <begin position="405"/>
        <end position="538"/>
    </location>
</feature>
<dbReference type="CDD" id="cd00130">
    <property type="entry name" value="PAS"/>
    <property type="match status" value="1"/>
</dbReference>
<sequence>MTTFFRRLNLLRQRSLLSLRLLAWVLIFSLAFTFISSAIQLYSDYRKELTQITARMQAVESSDSSGLARSLWALDQKLLQIQLEGILSLPDIVHLRLAIEPSSELVIGEIPRDVATIVHSFELVHVEGDEFKLGRLTITADLARVNQDMKRRVGIILATQFLQTLFISILIIWIFRFFVTRHLTTMADYAREFSIHNLKRPLTLNRPDTPGRRQDELGQVTDAINQMRERLNQDIARQEQDALEIQKFSQAIEQSPSSVIICDRQWHIEFVNQKFSQLTGHSPLSIIGKHPGSLGSDNSDNREAEKLWKSIRLQVQRVGVWQGEVTSARRNGERFWEQLIVTPIKDAKADTTGFLILGEDISIRKRYERQLLRQANYDILTGLPNRMLALDRLKLALAQARRESTEVGVMFLDLDNFKHVNDTLGHDAGDTLLIEAARRISSCLRGSSTVARLGGDEFLVILPGLQSAEVSSQVAERILKTFSMPYQLNSHEVYVTTSIGIAAFPADSDNSGELMQHADAAMYQAKRKGKSDYVHFSPEMSEISHERLQLESRLRRALQQEEFELFYQPIVNTSNGNLLAAEALLRWNNPEIGQVMPDRFIPLAEETGLITAIGEWVIQQACQNAVTWKNQLGRDIGISVNVSPRQFRAAGFVTSVMNALSTSGLAAEFLELEITERLILDNSIETAQILQELDEHGVRLSVDDFGTGYSALSFLKRFPFDTLKIDKSFVQDVLKDPDDAVLVSAIINMAHSMGLRLIAEGVEEEEQVQFLQEAGCDCAQGYFYSRPLPAIEFSQWLDSYTSH</sequence>
<dbReference type="Gene3D" id="3.30.450.20">
    <property type="entry name" value="PAS domain"/>
    <property type="match status" value="1"/>
</dbReference>
<dbReference type="NCBIfam" id="TIGR00254">
    <property type="entry name" value="GGDEF"/>
    <property type="match status" value="1"/>
</dbReference>
<dbReference type="GO" id="GO:0016020">
    <property type="term" value="C:membrane"/>
    <property type="evidence" value="ECO:0007669"/>
    <property type="project" value="InterPro"/>
</dbReference>
<dbReference type="CDD" id="cd01949">
    <property type="entry name" value="GGDEF"/>
    <property type="match status" value="1"/>
</dbReference>
<dbReference type="SUPFAM" id="SSF55073">
    <property type="entry name" value="Nucleotide cyclase"/>
    <property type="match status" value="1"/>
</dbReference>
<dbReference type="FunFam" id="3.30.70.270:FF:000001">
    <property type="entry name" value="Diguanylate cyclase domain protein"/>
    <property type="match status" value="1"/>
</dbReference>